<dbReference type="Pfam" id="PF08395">
    <property type="entry name" value="7tm_7"/>
    <property type="match status" value="1"/>
</dbReference>
<sequence length="79" mass="8815">MFSSAVCAVALISGDTRNHVLVESIRDARTKEILGVFKLAITSNSLQFTSYNLYRLNYTTMFSTAVSVITYSIIVIQLF</sequence>
<dbReference type="Proteomes" id="UP000324832">
    <property type="component" value="Unassembled WGS sequence"/>
</dbReference>
<dbReference type="AlphaFoldDB" id="A0A5E4Q2U2"/>
<evidence type="ECO:0000313" key="7">
    <source>
        <dbReference type="EMBL" id="VVC92553.1"/>
    </source>
</evidence>
<comment type="subcellular location">
    <subcellularLocation>
        <location evidence="1">Cell membrane</location>
        <topology evidence="1">Multi-pass membrane protein</topology>
    </subcellularLocation>
</comment>
<dbReference type="InterPro" id="IPR013604">
    <property type="entry name" value="7TM_chemorcpt"/>
</dbReference>
<evidence type="ECO:0000256" key="3">
    <source>
        <dbReference type="ARBA" id="ARBA00022692"/>
    </source>
</evidence>
<keyword evidence="5 6" id="KW-0472">Membrane</keyword>
<dbReference type="GO" id="GO:0005886">
    <property type="term" value="C:plasma membrane"/>
    <property type="evidence" value="ECO:0007669"/>
    <property type="project" value="UniProtKB-SubCell"/>
</dbReference>
<keyword evidence="4 6" id="KW-1133">Transmembrane helix</keyword>
<keyword evidence="2" id="KW-1003">Cell membrane</keyword>
<gene>
    <name evidence="7" type="ORF">LSINAPIS_LOCUS4970</name>
</gene>
<evidence type="ECO:0000256" key="5">
    <source>
        <dbReference type="ARBA" id="ARBA00023136"/>
    </source>
</evidence>
<evidence type="ECO:0000256" key="4">
    <source>
        <dbReference type="ARBA" id="ARBA00022989"/>
    </source>
</evidence>
<keyword evidence="3 6" id="KW-0812">Transmembrane</keyword>
<feature type="transmembrane region" description="Helical" evidence="6">
    <location>
        <begin position="58"/>
        <end position="78"/>
    </location>
</feature>
<keyword evidence="8" id="KW-1185">Reference proteome</keyword>
<reference evidence="7 8" key="1">
    <citation type="submission" date="2017-07" db="EMBL/GenBank/DDBJ databases">
        <authorList>
            <person name="Talla V."/>
            <person name="Backstrom N."/>
        </authorList>
    </citation>
    <scope>NUCLEOTIDE SEQUENCE [LARGE SCALE GENOMIC DNA]</scope>
</reference>
<dbReference type="GO" id="GO:0050909">
    <property type="term" value="P:sensory perception of taste"/>
    <property type="evidence" value="ECO:0007669"/>
    <property type="project" value="InterPro"/>
</dbReference>
<protein>
    <recommendedName>
        <fullName evidence="9">Gustatory receptor</fullName>
    </recommendedName>
</protein>
<evidence type="ECO:0000256" key="2">
    <source>
        <dbReference type="ARBA" id="ARBA00022475"/>
    </source>
</evidence>
<dbReference type="EMBL" id="FZQP02001337">
    <property type="protein sequence ID" value="VVC92553.1"/>
    <property type="molecule type" value="Genomic_DNA"/>
</dbReference>
<evidence type="ECO:0000313" key="8">
    <source>
        <dbReference type="Proteomes" id="UP000324832"/>
    </source>
</evidence>
<accession>A0A5E4Q2U2</accession>
<evidence type="ECO:0008006" key="9">
    <source>
        <dbReference type="Google" id="ProtNLM"/>
    </source>
</evidence>
<evidence type="ECO:0000256" key="1">
    <source>
        <dbReference type="ARBA" id="ARBA00004651"/>
    </source>
</evidence>
<evidence type="ECO:0000256" key="6">
    <source>
        <dbReference type="SAM" id="Phobius"/>
    </source>
</evidence>
<organism evidence="7 8">
    <name type="scientific">Leptidea sinapis</name>
    <dbReference type="NCBI Taxonomy" id="189913"/>
    <lineage>
        <taxon>Eukaryota</taxon>
        <taxon>Metazoa</taxon>
        <taxon>Ecdysozoa</taxon>
        <taxon>Arthropoda</taxon>
        <taxon>Hexapoda</taxon>
        <taxon>Insecta</taxon>
        <taxon>Pterygota</taxon>
        <taxon>Neoptera</taxon>
        <taxon>Endopterygota</taxon>
        <taxon>Lepidoptera</taxon>
        <taxon>Glossata</taxon>
        <taxon>Ditrysia</taxon>
        <taxon>Papilionoidea</taxon>
        <taxon>Pieridae</taxon>
        <taxon>Dismorphiinae</taxon>
        <taxon>Leptidea</taxon>
    </lineage>
</organism>
<name>A0A5E4Q2U2_9NEOP</name>
<proteinExistence type="predicted"/>